<protein>
    <recommendedName>
        <fullName evidence="4">Putative pterin-4-alpha-carbinolamine dehydratase</fullName>
        <shortName evidence="4">PHS</shortName>
        <ecNumber evidence="4">4.2.1.96</ecNumber>
    </recommendedName>
    <alternativeName>
        <fullName evidence="4">4-alpha-hydroxy-tetrahydropterin dehydratase</fullName>
    </alternativeName>
    <alternativeName>
        <fullName evidence="4">Pterin carbinolamine dehydratase</fullName>
        <shortName evidence="4">PCD</shortName>
    </alternativeName>
</protein>
<dbReference type="RefSeq" id="WP_067788774.1">
    <property type="nucleotide sequence ID" value="NZ_CP016545.1"/>
</dbReference>
<dbReference type="NCBIfam" id="NF002018">
    <property type="entry name" value="PRK00823.1-3"/>
    <property type="match status" value="1"/>
</dbReference>
<proteinExistence type="inferred from homology"/>
<evidence type="ECO:0000256" key="1">
    <source>
        <dbReference type="ARBA" id="ARBA00001554"/>
    </source>
</evidence>
<dbReference type="HAMAP" id="MF_00434">
    <property type="entry name" value="Pterin_4_alpha"/>
    <property type="match status" value="1"/>
</dbReference>
<evidence type="ECO:0000256" key="3">
    <source>
        <dbReference type="ARBA" id="ARBA00023239"/>
    </source>
</evidence>
<dbReference type="PANTHER" id="PTHR12599">
    <property type="entry name" value="PTERIN-4-ALPHA-CARBINOLAMINE DEHYDRATASE"/>
    <property type="match status" value="1"/>
</dbReference>
<dbReference type="Pfam" id="PF01329">
    <property type="entry name" value="Pterin_4a"/>
    <property type="match status" value="1"/>
</dbReference>
<evidence type="ECO:0000313" key="6">
    <source>
        <dbReference type="Proteomes" id="UP000092698"/>
    </source>
</evidence>
<dbReference type="InterPro" id="IPR001533">
    <property type="entry name" value="Pterin_deHydtase"/>
</dbReference>
<dbReference type="OrthoDB" id="9794987at2"/>
<evidence type="ECO:0000256" key="4">
    <source>
        <dbReference type="HAMAP-Rule" id="MF_00434"/>
    </source>
</evidence>
<dbReference type="KEGG" id="anh:A6F65_02279"/>
<keyword evidence="6" id="KW-1185">Reference proteome</keyword>
<sequence>MAIAELTDAERDEALGELTDWTLRDDGKAIHRSFKFKDFNEAFGFMTRVAITADKQDHHPEWSNVYNRVEITLTTHDCDGLSERDVKLARFIDGIV</sequence>
<reference evidence="5 6" key="1">
    <citation type="submission" date="2016-07" db="EMBL/GenBank/DDBJ databases">
        <title>Complete genome sequence of Altererythrobacter namhicola JCM 16345T, containing esterase-encoding genes.</title>
        <authorList>
            <person name="Cheng H."/>
            <person name="Wu Y.-H."/>
            <person name="Jian S.-L."/>
            <person name="Huo Y.-Y."/>
            <person name="Wang C.-S."/>
            <person name="Xu X.-W."/>
        </authorList>
    </citation>
    <scope>NUCLEOTIDE SEQUENCE [LARGE SCALE GENOMIC DNA]</scope>
    <source>
        <strain evidence="5 6">JCM 16345</strain>
    </source>
</reference>
<comment type="similarity">
    <text evidence="2 4">Belongs to the pterin-4-alpha-carbinolamine dehydratase family.</text>
</comment>
<dbReference type="PATRIC" id="fig|645517.4.peg.2260"/>
<dbReference type="GO" id="GO:0008124">
    <property type="term" value="F:4-alpha-hydroxytetrahydrobiopterin dehydratase activity"/>
    <property type="evidence" value="ECO:0007669"/>
    <property type="project" value="UniProtKB-UniRule"/>
</dbReference>
<dbReference type="AlphaFoldDB" id="A0A1C7DB08"/>
<organism evidence="5 6">
    <name type="scientific">Paraurantiacibacter namhicola</name>
    <dbReference type="NCBI Taxonomy" id="645517"/>
    <lineage>
        <taxon>Bacteria</taxon>
        <taxon>Pseudomonadati</taxon>
        <taxon>Pseudomonadota</taxon>
        <taxon>Alphaproteobacteria</taxon>
        <taxon>Sphingomonadales</taxon>
        <taxon>Erythrobacteraceae</taxon>
        <taxon>Paraurantiacibacter</taxon>
    </lineage>
</organism>
<evidence type="ECO:0000313" key="5">
    <source>
        <dbReference type="EMBL" id="ANU08562.1"/>
    </source>
</evidence>
<name>A0A1C7DB08_9SPHN</name>
<dbReference type="STRING" id="645517.A6F65_02279"/>
<evidence type="ECO:0000256" key="2">
    <source>
        <dbReference type="ARBA" id="ARBA00006472"/>
    </source>
</evidence>
<dbReference type="GO" id="GO:0006729">
    <property type="term" value="P:tetrahydrobiopterin biosynthetic process"/>
    <property type="evidence" value="ECO:0007669"/>
    <property type="project" value="InterPro"/>
</dbReference>
<dbReference type="CDD" id="cd00914">
    <property type="entry name" value="PCD_DCoH_subfamily_b"/>
    <property type="match status" value="1"/>
</dbReference>
<dbReference type="EMBL" id="CP016545">
    <property type="protein sequence ID" value="ANU08562.1"/>
    <property type="molecule type" value="Genomic_DNA"/>
</dbReference>
<dbReference type="NCBIfam" id="NF002017">
    <property type="entry name" value="PRK00823.1-2"/>
    <property type="match status" value="1"/>
</dbReference>
<dbReference type="InterPro" id="IPR036428">
    <property type="entry name" value="PCD_sf"/>
</dbReference>
<dbReference type="Proteomes" id="UP000092698">
    <property type="component" value="Chromosome"/>
</dbReference>
<comment type="catalytic activity">
    <reaction evidence="1 4">
        <text>(4aS,6R)-4a-hydroxy-L-erythro-5,6,7,8-tetrahydrobiopterin = (6R)-L-erythro-6,7-dihydrobiopterin + H2O</text>
        <dbReference type="Rhea" id="RHEA:11920"/>
        <dbReference type="ChEBI" id="CHEBI:15377"/>
        <dbReference type="ChEBI" id="CHEBI:15642"/>
        <dbReference type="ChEBI" id="CHEBI:43120"/>
        <dbReference type="EC" id="4.2.1.96"/>
    </reaction>
</comment>
<dbReference type="Gene3D" id="3.30.1360.20">
    <property type="entry name" value="Transcriptional coactivator/pterin dehydratase"/>
    <property type="match status" value="1"/>
</dbReference>
<gene>
    <name evidence="5" type="primary">phhB</name>
    <name evidence="5" type="ORF">A6F65_02279</name>
</gene>
<accession>A0A1C7DB08</accession>
<dbReference type="NCBIfam" id="NF002020">
    <property type="entry name" value="PRK00823.1-5"/>
    <property type="match status" value="1"/>
</dbReference>
<dbReference type="SUPFAM" id="SSF55248">
    <property type="entry name" value="PCD-like"/>
    <property type="match status" value="1"/>
</dbReference>
<keyword evidence="3 4" id="KW-0456">Lyase</keyword>
<dbReference type="PANTHER" id="PTHR12599:SF0">
    <property type="entry name" value="PTERIN-4-ALPHA-CARBINOLAMINE DEHYDRATASE"/>
    <property type="match status" value="1"/>
</dbReference>
<dbReference type="EC" id="4.2.1.96" evidence="4"/>